<evidence type="ECO:0000259" key="3">
    <source>
        <dbReference type="SMART" id="SM00382"/>
    </source>
</evidence>
<evidence type="ECO:0000256" key="1">
    <source>
        <dbReference type="SAM" id="Coils"/>
    </source>
</evidence>
<dbReference type="Pfam" id="PF07728">
    <property type="entry name" value="AAA_5"/>
    <property type="match status" value="1"/>
</dbReference>
<evidence type="ECO:0000313" key="4">
    <source>
        <dbReference type="EMBL" id="CAC5398279.1"/>
    </source>
</evidence>
<keyword evidence="4" id="KW-0808">Transferase</keyword>
<dbReference type="PANTHER" id="PTHR22605:SF1">
    <property type="entry name" value="RZ-TYPE DOMAIN-CONTAINING PROTEIN"/>
    <property type="match status" value="1"/>
</dbReference>
<dbReference type="Gene3D" id="3.40.50.300">
    <property type="entry name" value="P-loop containing nucleotide triphosphate hydrolases"/>
    <property type="match status" value="1"/>
</dbReference>
<dbReference type="InterPro" id="IPR003593">
    <property type="entry name" value="AAA+_ATPase"/>
</dbReference>
<reference evidence="4 5" key="1">
    <citation type="submission" date="2020-06" db="EMBL/GenBank/DDBJ databases">
        <authorList>
            <person name="Li R."/>
            <person name="Bekaert M."/>
        </authorList>
    </citation>
    <scope>NUCLEOTIDE SEQUENCE [LARGE SCALE GENOMIC DNA]</scope>
    <source>
        <strain evidence="5">wild</strain>
    </source>
</reference>
<feature type="domain" description="AAA+ ATPase" evidence="3">
    <location>
        <begin position="2031"/>
        <end position="2172"/>
    </location>
</feature>
<evidence type="ECO:0000256" key="2">
    <source>
        <dbReference type="SAM" id="MobiDB-lite"/>
    </source>
</evidence>
<dbReference type="GO" id="GO:0005524">
    <property type="term" value="F:ATP binding"/>
    <property type="evidence" value="ECO:0007669"/>
    <property type="project" value="InterPro"/>
</dbReference>
<dbReference type="CDD" id="cd00009">
    <property type="entry name" value="AAA"/>
    <property type="match status" value="1"/>
</dbReference>
<dbReference type="OrthoDB" id="2400221at2759"/>
<keyword evidence="5" id="KW-1185">Reference proteome</keyword>
<keyword evidence="4" id="KW-0012">Acyltransferase</keyword>
<dbReference type="SUPFAM" id="SSF52540">
    <property type="entry name" value="P-loop containing nucleoside triphosphate hydrolases"/>
    <property type="match status" value="1"/>
</dbReference>
<accession>A0A6J8CS85</accession>
<dbReference type="SMART" id="SM00382">
    <property type="entry name" value="AAA"/>
    <property type="match status" value="1"/>
</dbReference>
<evidence type="ECO:0000313" key="5">
    <source>
        <dbReference type="Proteomes" id="UP000507470"/>
    </source>
</evidence>
<dbReference type="InterPro" id="IPR011704">
    <property type="entry name" value="ATPase_dyneun-rel_AAA"/>
</dbReference>
<dbReference type="EMBL" id="CACVKT020005873">
    <property type="protein sequence ID" value="CAC5398279.1"/>
    <property type="molecule type" value="Genomic_DNA"/>
</dbReference>
<dbReference type="GO" id="GO:0061630">
    <property type="term" value="F:ubiquitin protein ligase activity"/>
    <property type="evidence" value="ECO:0007669"/>
    <property type="project" value="UniProtKB-EC"/>
</dbReference>
<dbReference type="GO" id="GO:0016887">
    <property type="term" value="F:ATP hydrolysis activity"/>
    <property type="evidence" value="ECO:0007669"/>
    <property type="project" value="InterPro"/>
</dbReference>
<organism evidence="4 5">
    <name type="scientific">Mytilus coruscus</name>
    <name type="common">Sea mussel</name>
    <dbReference type="NCBI Taxonomy" id="42192"/>
    <lineage>
        <taxon>Eukaryota</taxon>
        <taxon>Metazoa</taxon>
        <taxon>Spiralia</taxon>
        <taxon>Lophotrochozoa</taxon>
        <taxon>Mollusca</taxon>
        <taxon>Bivalvia</taxon>
        <taxon>Autobranchia</taxon>
        <taxon>Pteriomorphia</taxon>
        <taxon>Mytilida</taxon>
        <taxon>Mytiloidea</taxon>
        <taxon>Mytilidae</taxon>
        <taxon>Mytilinae</taxon>
        <taxon>Mytilus</taxon>
    </lineage>
</organism>
<dbReference type="PANTHER" id="PTHR22605">
    <property type="entry name" value="RZ-TYPE DOMAIN-CONTAINING PROTEIN"/>
    <property type="match status" value="1"/>
</dbReference>
<dbReference type="EC" id="2.3.2.27" evidence="4"/>
<dbReference type="InterPro" id="IPR027417">
    <property type="entry name" value="P-loop_NTPase"/>
</dbReference>
<feature type="coiled-coil region" evidence="1">
    <location>
        <begin position="869"/>
        <end position="903"/>
    </location>
</feature>
<protein>
    <submittedName>
        <fullName evidence="4">RNF213</fullName>
        <ecNumber evidence="4">2.3.2.27</ecNumber>
    </submittedName>
</protein>
<feature type="region of interest" description="Disordered" evidence="2">
    <location>
        <begin position="139"/>
        <end position="158"/>
    </location>
</feature>
<keyword evidence="1" id="KW-0175">Coiled coil</keyword>
<sequence>MADSSNSDMEHECVLSITPTIETTNKNSNSKTITEEVYKIIKENYGLFPVYFPKVLREECEVQCTEFNINYEQDVHMIFTCRFASDIEQRKFLMCVNNGRLTKIFTKFSESISIARDMGLDLTANLILYANSLERQKSNHNEIESSRPLSNPTAKEDRKDVLSDHMTHCKEVSTEMQTSNQVVKNIGKTDQTHEHPEQQKTIRVYVHTDPKSVISVRLCHKTNILHMKNLHRTHFWETYILQSNIEERFNFTIEVDYYVGGYFGVLRSKLKNKSSLLSEYDSLSYVFIVMPIGGYGGHYSDALFEMMRFIVSSVSSTGTKEGLKQLDSLMSETALSPFVALRLKRRDFRLDDAKFILKDMIVEDNNVFVYCYLIYHLIADLTVLSRDKVVVDVKKAQTILKSCSRIAKIDITSKSAKKVARVLQHLCKLVYKDEASLLLLIDKSYDLFGNEVFIELVDNSLDDKKRVLYLYKPSKHLDCTGLLDRLYNFALGDKSTIPLVEQIFRHFPLMPHIDFVEEMKQYDLYGPVYSVIEESLSFKGIKEMIALGSKGELEAVLEIWQRVCNLCVDNSKKLSEAAEKGILTALDIEEKMISFKSVSLLFNALKVDVLFENSTRQLKLLKLLSESKNHDLQQLFLDLLKYRKYSNLEEDKMCQIISTWFANTLQDFKTRSGINEKDKIFKYYFNYDRITCTDYVNQHESTHRKLEDIILNVMQKCKFKAMILAIPEMEASADLSDTYTKHINRILRDGYIGRDANDIIQDICGFGSSRLLINSRTTLSIIKTTLDTMEVAVDESMETIIGKVMNSSKFWIFILTAEGTLVNEMKQHCKVKAVEAAVKNTISAINKQTINSKLFLLLLNKELESKSLLYCMTENIHQLERKIERYEKKINDYKFNLDMIDDTFRKLKWIPVRKLQLLLKKCIDYTKTQRDNLMMGNLTVQELSNTTPEIQLVQDIAERCKHIETAVSTCVFGNLIRQYFENNEKELEEIENESEDCFLDDELSLTFLFDEHFLKSHDGKHVNLQSVLRIVEIIVKDCFGLYKQLWDNYANETEHSITDLRTMFLGVKDMDKEIRQAEKTCLFRLQPHTRNSLIRFSNLPSYGQTVDTIKVAAKTFKFDNKQDSLFLDTVLKFEGLLSGNLSGITLQDMTPVLNQIDIVHNVINSDLQDILQALKHSSALLDFLREVADDDLRNLIDAVEEHSEQYVRESTVSDLIEIKRFFNPVLKGNFLENIGKLFELLQRQVENIGNNKIPEKIFICRDNLHSLKALYRNVANRGERTVEVIENIMQKGVFRFLLTSRACEVTTEYKQVKKKYKQSGADLSDLRSRALLLMNAEERDKSKPKSVRKDDLEKFVHIVDEAFEVAAICMQLKRAGHFEFSKYEENCRRENLNEIKCQLQNQYEEWISEIHACRRKYYYLNFLYADQLYELYSFLHKAKKNDVIVMAILRFIDPSIEDLRKITLIYDSLKNVSSGDHIAALENIGQTLEELYSRVTTTPTKFLECLEHTNLTEKVQPGVPYVTSLADGSPLVIRTLLALYLNTTGMFPQANQVLFCRKDTTYDEITLLLNRCIQKQSSRTPVKSLYSIANIELLPSEVQFCLHNEIRRLSICSNGYDFLLCLLCRGHENHPFLDQFSDILSRPSPLSDLKLKQYLVEQWSHVKVVTSDVPGLGKSEFIQRKAIADKKRPVCIHISGPFNRLSIIEEMIKIRLKNYHVLHLDIGVISDPDELDLFMFEMIVLRYVSAGSTAYALACTSISIEIANTINDELRDALPTVTCFSRENLQWNCYSDLRVSSEINSPVQVVCHYLKCLDDGLIDTQDLYFTGPNALKPMTSTKCARILRSHFEVSGDMSFTLMNIFINEFQSEGNDEKGQRPSVKSNLVKALENVSMDFAARSVNACRSAQTASVSNKATAIADILANRVSGMIRWEDSNHLVVLFHQNVQTVSALYRNVKDVPLSVRNLFDSQVKSKLTDFMEKSTEELKHLLLKLTRNSIAPIDMKHLALSMTKYALTPDNLLKMVLISLRVNSNVPVLIMGETGCGKTSLIRFLAKVCDVKFEVFTIHAGIEESDIILKFSQTNLTAFQHLNDQFWLFLDEINTCNHLGLITDSLCHRMLLGTEIAPNLTILAACNPYRLRQEEEILTTGLQGKIGKDELSRLVYRVNPLPEALIDYVWDYGSLSEEDEKSYIAKMVDSTFLDKKANNAFNQNACNVTTFCTKCGNK</sequence>
<name>A0A6J8CS85_MYTCO</name>
<gene>
    <name evidence="4" type="ORF">MCOR_32659</name>
</gene>
<proteinExistence type="predicted"/>
<dbReference type="InterPro" id="IPR031248">
    <property type="entry name" value="RNF213"/>
</dbReference>
<dbReference type="Proteomes" id="UP000507470">
    <property type="component" value="Unassembled WGS sequence"/>
</dbReference>